<organism evidence="6 7">
    <name type="scientific">Cichlidogyrus casuarinus</name>
    <dbReference type="NCBI Taxonomy" id="1844966"/>
    <lineage>
        <taxon>Eukaryota</taxon>
        <taxon>Metazoa</taxon>
        <taxon>Spiralia</taxon>
        <taxon>Lophotrochozoa</taxon>
        <taxon>Platyhelminthes</taxon>
        <taxon>Monogenea</taxon>
        <taxon>Monopisthocotylea</taxon>
        <taxon>Dactylogyridea</taxon>
        <taxon>Ancyrocephalidae</taxon>
        <taxon>Cichlidogyrus</taxon>
    </lineage>
</organism>
<keyword evidence="4 5" id="KW-0472">Membrane</keyword>
<dbReference type="GO" id="GO:0016020">
    <property type="term" value="C:membrane"/>
    <property type="evidence" value="ECO:0007669"/>
    <property type="project" value="UniProtKB-SubCell"/>
</dbReference>
<dbReference type="InterPro" id="IPR008952">
    <property type="entry name" value="Tetraspanin_EC2_sf"/>
</dbReference>
<sequence>MCHSFSEGFMCIASVYTYLVVISNSLALISGMGMLIFGMLIRWGTDWLIQRNFSLLMDSLPLATVRESIIRLGREIITAFDNNSSILFVALGISLVIISIFGFCAACHRELKTVIMEATMLIIIWIIFTLFLIVYSNQRDKIRKNMYVALQDQFEETYQLVPQGEAPLIKDFTYLWDEIQYQLRCCGVNNQTDFRFLKTSFGKQDSQYRTSEEIIPSSCCKWPVGMENSFAHAELMRWNRKCRLDEVDTYYTQTCGFQLWLRSEKFVYGDLMVVFGLFDIFILFSSIMSVYQIHHLITD</sequence>
<comment type="caution">
    <text evidence="6">The sequence shown here is derived from an EMBL/GenBank/DDBJ whole genome shotgun (WGS) entry which is preliminary data.</text>
</comment>
<proteinExistence type="predicted"/>
<name>A0ABD2QNN1_9PLAT</name>
<protein>
    <submittedName>
        <fullName evidence="6">Tetraspanin</fullName>
    </submittedName>
</protein>
<keyword evidence="3 5" id="KW-1133">Transmembrane helix</keyword>
<evidence type="ECO:0000256" key="2">
    <source>
        <dbReference type="ARBA" id="ARBA00022692"/>
    </source>
</evidence>
<feature type="transmembrane region" description="Helical" evidence="5">
    <location>
        <begin position="271"/>
        <end position="293"/>
    </location>
</feature>
<gene>
    <name evidence="6" type="primary">TSP66E_1</name>
    <name evidence="6" type="ORF">Ciccas_000252</name>
</gene>
<feature type="transmembrane region" description="Helical" evidence="5">
    <location>
        <begin position="86"/>
        <end position="108"/>
    </location>
</feature>
<dbReference type="EMBL" id="JBJKFK010000013">
    <property type="protein sequence ID" value="KAL3321050.1"/>
    <property type="molecule type" value="Genomic_DNA"/>
</dbReference>
<keyword evidence="2 5" id="KW-0812">Transmembrane</keyword>
<evidence type="ECO:0000256" key="5">
    <source>
        <dbReference type="SAM" id="Phobius"/>
    </source>
</evidence>
<feature type="transmembrane region" description="Helical" evidence="5">
    <location>
        <begin position="15"/>
        <end position="41"/>
    </location>
</feature>
<dbReference type="AlphaFoldDB" id="A0ABD2QNN1"/>
<evidence type="ECO:0000256" key="4">
    <source>
        <dbReference type="ARBA" id="ARBA00023136"/>
    </source>
</evidence>
<dbReference type="SUPFAM" id="SSF48652">
    <property type="entry name" value="Tetraspanin"/>
    <property type="match status" value="1"/>
</dbReference>
<dbReference type="PANTHER" id="PTHR19282">
    <property type="entry name" value="TETRASPANIN"/>
    <property type="match status" value="1"/>
</dbReference>
<dbReference type="InterPro" id="IPR018499">
    <property type="entry name" value="Tetraspanin/Peripherin"/>
</dbReference>
<keyword evidence="7" id="KW-1185">Reference proteome</keyword>
<comment type="subcellular location">
    <subcellularLocation>
        <location evidence="1">Membrane</location>
        <topology evidence="1">Multi-pass membrane protein</topology>
    </subcellularLocation>
</comment>
<dbReference type="CDD" id="cd03127">
    <property type="entry name" value="tetraspanin_LEL"/>
    <property type="match status" value="1"/>
</dbReference>
<evidence type="ECO:0000313" key="6">
    <source>
        <dbReference type="EMBL" id="KAL3321050.1"/>
    </source>
</evidence>
<accession>A0ABD2QNN1</accession>
<dbReference type="Proteomes" id="UP001626550">
    <property type="component" value="Unassembled WGS sequence"/>
</dbReference>
<evidence type="ECO:0000256" key="3">
    <source>
        <dbReference type="ARBA" id="ARBA00022989"/>
    </source>
</evidence>
<reference evidence="6 7" key="1">
    <citation type="submission" date="2024-11" db="EMBL/GenBank/DDBJ databases">
        <title>Adaptive evolution of stress response genes in parasites aligns with host niche diversity.</title>
        <authorList>
            <person name="Hahn C."/>
            <person name="Resl P."/>
        </authorList>
    </citation>
    <scope>NUCLEOTIDE SEQUENCE [LARGE SCALE GENOMIC DNA]</scope>
    <source>
        <strain evidence="6">EGGRZ-B1_66</strain>
        <tissue evidence="6">Body</tissue>
    </source>
</reference>
<evidence type="ECO:0000256" key="1">
    <source>
        <dbReference type="ARBA" id="ARBA00004141"/>
    </source>
</evidence>
<evidence type="ECO:0000313" key="7">
    <source>
        <dbReference type="Proteomes" id="UP001626550"/>
    </source>
</evidence>
<dbReference type="Pfam" id="PF00335">
    <property type="entry name" value="Tetraspanin"/>
    <property type="match status" value="1"/>
</dbReference>
<dbReference type="Gene3D" id="1.10.1450.10">
    <property type="entry name" value="Tetraspanin"/>
    <property type="match status" value="1"/>
</dbReference>
<feature type="transmembrane region" description="Helical" evidence="5">
    <location>
        <begin position="114"/>
        <end position="135"/>
    </location>
</feature>